<dbReference type="PATRIC" id="fig|907348.3.peg.2758"/>
<dbReference type="STRING" id="907348.TresaDRAFT_0172"/>
<dbReference type="PANTHER" id="PTHR23132">
    <property type="entry name" value="D-ALANINE--D-ALANINE LIGASE"/>
    <property type="match status" value="1"/>
</dbReference>
<dbReference type="GO" id="GO:0008716">
    <property type="term" value="F:D-alanine-D-alanine ligase activity"/>
    <property type="evidence" value="ECO:0007669"/>
    <property type="project" value="TreeGrafter"/>
</dbReference>
<gene>
    <name evidence="3" type="ORF">TresaDRAFT_0172</name>
</gene>
<keyword evidence="1" id="KW-0067">ATP-binding</keyword>
<dbReference type="GO" id="GO:0005524">
    <property type="term" value="F:ATP binding"/>
    <property type="evidence" value="ECO:0007669"/>
    <property type="project" value="UniProtKB-UniRule"/>
</dbReference>
<dbReference type="PANTHER" id="PTHR23132:SF23">
    <property type="entry name" value="D-ALANINE--D-ALANINE LIGASE B"/>
    <property type="match status" value="1"/>
</dbReference>
<dbReference type="Pfam" id="PF02655">
    <property type="entry name" value="ATP-grasp_3"/>
    <property type="match status" value="1"/>
</dbReference>
<evidence type="ECO:0000259" key="2">
    <source>
        <dbReference type="PROSITE" id="PS50975"/>
    </source>
</evidence>
<dbReference type="InterPro" id="IPR013815">
    <property type="entry name" value="ATP_grasp_subdomain_1"/>
</dbReference>
<dbReference type="PROSITE" id="PS00867">
    <property type="entry name" value="CPSASE_2"/>
    <property type="match status" value="1"/>
</dbReference>
<sequence>MDSTDRKKIVFFSTNSNHFDGTKISTKVRPTCAEQLKMLADAHPDTAFSIVTQKPGTFLLDMDGNDIKSSDERIRCTIVPDSASSPEEFAQAVMAEKPDIAIAATFWVDPFDWLTVKDGLVAEILRRNGIRAIAHSSDTGIEMFDKFRTHMALKSLGMNVAEAVYVHHWLFVCAGTKGRVRENVYAEYVLEKIRSLRYPVVIKDTVGLSSYGMQVVGTFDEAKSFLLSRRNSSDRIVEELIPGEQFGTEIHGSDGKYKIYPPLMFSVNQYGITSPKQSVKAGPVTGGKYRIAELESSLMTMAQKLNLSGIAQVDLVFSDGKWFVIEVNPRISGMTTTYAVAEGKTIPELLLETENPDAKPMLKPVMNFKAPILSEDEMEQLLSLKQVKLVNQIENYAATQKREVGYAEIILSADDLMDALDEIREKFPHIVEENFYRSAAAITEKIRRDTAL</sequence>
<comment type="caution">
    <text evidence="3">The sequence shown here is derived from an EMBL/GenBank/DDBJ whole genome shotgun (WGS) entry which is preliminary data.</text>
</comment>
<dbReference type="PROSITE" id="PS50975">
    <property type="entry name" value="ATP_GRASP"/>
    <property type="match status" value="1"/>
</dbReference>
<accession>H7EP66</accession>
<evidence type="ECO:0000256" key="1">
    <source>
        <dbReference type="PROSITE-ProRule" id="PRU00409"/>
    </source>
</evidence>
<dbReference type="InterPro" id="IPR005479">
    <property type="entry name" value="CPAse_ATP-bd"/>
</dbReference>
<dbReference type="eggNOG" id="ENOG50344HU">
    <property type="taxonomic scope" value="Bacteria"/>
</dbReference>
<protein>
    <recommendedName>
        <fullName evidence="2">ATP-grasp domain-containing protein</fullName>
    </recommendedName>
</protein>
<evidence type="ECO:0000313" key="3">
    <source>
        <dbReference type="EMBL" id="EIC00699.1"/>
    </source>
</evidence>
<dbReference type="GO" id="GO:0046872">
    <property type="term" value="F:metal ion binding"/>
    <property type="evidence" value="ECO:0007669"/>
    <property type="project" value="InterPro"/>
</dbReference>
<dbReference type="EMBL" id="AGRW01000054">
    <property type="protein sequence ID" value="EIC00699.1"/>
    <property type="molecule type" value="Genomic_DNA"/>
</dbReference>
<dbReference type="OrthoDB" id="9803907at2"/>
<dbReference type="InterPro" id="IPR011761">
    <property type="entry name" value="ATP-grasp"/>
</dbReference>
<dbReference type="RefSeq" id="WP_002706374.1">
    <property type="nucleotide sequence ID" value="NZ_AGRW01000054.1"/>
</dbReference>
<proteinExistence type="predicted"/>
<dbReference type="SUPFAM" id="SSF56059">
    <property type="entry name" value="Glutathione synthetase ATP-binding domain-like"/>
    <property type="match status" value="1"/>
</dbReference>
<feature type="domain" description="ATP-grasp" evidence="2">
    <location>
        <begin position="150"/>
        <end position="355"/>
    </location>
</feature>
<organism evidence="3 4">
    <name type="scientific">Treponema saccharophilum DSM 2985</name>
    <dbReference type="NCBI Taxonomy" id="907348"/>
    <lineage>
        <taxon>Bacteria</taxon>
        <taxon>Pseudomonadati</taxon>
        <taxon>Spirochaetota</taxon>
        <taxon>Spirochaetia</taxon>
        <taxon>Spirochaetales</taxon>
        <taxon>Treponemataceae</taxon>
        <taxon>Treponema</taxon>
    </lineage>
</organism>
<dbReference type="Gene3D" id="3.30.1490.20">
    <property type="entry name" value="ATP-grasp fold, A domain"/>
    <property type="match status" value="1"/>
</dbReference>
<dbReference type="Gene3D" id="3.30.470.20">
    <property type="entry name" value="ATP-grasp fold, B domain"/>
    <property type="match status" value="1"/>
</dbReference>
<reference evidence="3 4" key="1">
    <citation type="submission" date="2011-09" db="EMBL/GenBank/DDBJ databases">
        <title>The draft genome of Treponema saccharophilum DSM 2985.</title>
        <authorList>
            <consortium name="US DOE Joint Genome Institute (JGI-PGF)"/>
            <person name="Lucas S."/>
            <person name="Copeland A."/>
            <person name="Lapidus A."/>
            <person name="Glavina del Rio T."/>
            <person name="Dalin E."/>
            <person name="Tice H."/>
            <person name="Bruce D."/>
            <person name="Goodwin L."/>
            <person name="Pitluck S."/>
            <person name="Peters L."/>
            <person name="Kyrpides N."/>
            <person name="Mavromatis K."/>
            <person name="Ivanova N."/>
            <person name="Markowitz V."/>
            <person name="Cheng J.-F."/>
            <person name="Hugenholtz P."/>
            <person name="Woyke T."/>
            <person name="Wu D."/>
            <person name="Gronow S."/>
            <person name="Wellnitz S."/>
            <person name="Brambilla E."/>
            <person name="Klenk H.-P."/>
            <person name="Eisen J.A."/>
        </authorList>
    </citation>
    <scope>NUCLEOTIDE SEQUENCE [LARGE SCALE GENOMIC DNA]</scope>
    <source>
        <strain evidence="3 4">DSM 2985</strain>
    </source>
</reference>
<keyword evidence="4" id="KW-1185">Reference proteome</keyword>
<dbReference type="AlphaFoldDB" id="H7EP66"/>
<dbReference type="Proteomes" id="UP000003571">
    <property type="component" value="Unassembled WGS sequence"/>
</dbReference>
<name>H7EP66_9SPIR</name>
<dbReference type="InterPro" id="IPR003806">
    <property type="entry name" value="ATP-grasp_PylC-type"/>
</dbReference>
<evidence type="ECO:0000313" key="4">
    <source>
        <dbReference type="Proteomes" id="UP000003571"/>
    </source>
</evidence>
<keyword evidence="1" id="KW-0547">Nucleotide-binding</keyword>